<accession>A0A7K1UA96</accession>
<protein>
    <submittedName>
        <fullName evidence="1">Uncharacterized protein</fullName>
    </submittedName>
</protein>
<evidence type="ECO:0000313" key="2">
    <source>
        <dbReference type="Proteomes" id="UP000461730"/>
    </source>
</evidence>
<proteinExistence type="predicted"/>
<dbReference type="AlphaFoldDB" id="A0A7K1UA96"/>
<name>A0A7K1UA96_9BACT</name>
<evidence type="ECO:0000313" key="1">
    <source>
        <dbReference type="EMBL" id="MVT11287.1"/>
    </source>
</evidence>
<keyword evidence="2" id="KW-1185">Reference proteome</keyword>
<gene>
    <name evidence="1" type="ORF">GO493_23665</name>
</gene>
<sequence length="48" mass="5529">MNIQLNMALATMPILLYPEASLNDYYASYKNTNVSGYPMLQQQTNRNE</sequence>
<organism evidence="1 2">
    <name type="scientific">Chitinophaga tropicalis</name>
    <dbReference type="NCBI Taxonomy" id="2683588"/>
    <lineage>
        <taxon>Bacteria</taxon>
        <taxon>Pseudomonadati</taxon>
        <taxon>Bacteroidota</taxon>
        <taxon>Chitinophagia</taxon>
        <taxon>Chitinophagales</taxon>
        <taxon>Chitinophagaceae</taxon>
        <taxon>Chitinophaga</taxon>
    </lineage>
</organism>
<dbReference type="Proteomes" id="UP000461730">
    <property type="component" value="Unassembled WGS sequence"/>
</dbReference>
<comment type="caution">
    <text evidence="1">The sequence shown here is derived from an EMBL/GenBank/DDBJ whole genome shotgun (WGS) entry which is preliminary data.</text>
</comment>
<dbReference type="EMBL" id="WRXN01000012">
    <property type="protein sequence ID" value="MVT11287.1"/>
    <property type="molecule type" value="Genomic_DNA"/>
</dbReference>
<reference evidence="1 2" key="1">
    <citation type="submission" date="2019-12" db="EMBL/GenBank/DDBJ databases">
        <title>Chitinophaga sp. strain ysch24 (GDMCC 1.1355), whole genome shotgun sequence.</title>
        <authorList>
            <person name="Zhang X."/>
        </authorList>
    </citation>
    <scope>NUCLEOTIDE SEQUENCE [LARGE SCALE GENOMIC DNA]</scope>
    <source>
        <strain evidence="2">ysch24</strain>
    </source>
</reference>